<protein>
    <submittedName>
        <fullName evidence="3">Aminotransferase class I/II-fold pyridoxal phosphate-dependent enzyme</fullName>
    </submittedName>
</protein>
<dbReference type="InterPro" id="IPR015422">
    <property type="entry name" value="PyrdxlP-dep_Trfase_small"/>
</dbReference>
<dbReference type="Gene3D" id="3.90.1150.10">
    <property type="entry name" value="Aspartate Aminotransferase, domain 1"/>
    <property type="match status" value="1"/>
</dbReference>
<dbReference type="GO" id="GO:0008483">
    <property type="term" value="F:transaminase activity"/>
    <property type="evidence" value="ECO:0007669"/>
    <property type="project" value="UniProtKB-KW"/>
</dbReference>
<dbReference type="PIRSF" id="PIRSF000390">
    <property type="entry name" value="PLP_StrS"/>
    <property type="match status" value="1"/>
</dbReference>
<accession>A0ABZ2M1X2</accession>
<dbReference type="InterPro" id="IPR000653">
    <property type="entry name" value="DegT/StrS_aminotransferase"/>
</dbReference>
<evidence type="ECO:0000256" key="1">
    <source>
        <dbReference type="ARBA" id="ARBA00037999"/>
    </source>
</evidence>
<dbReference type="InterPro" id="IPR015424">
    <property type="entry name" value="PyrdxlP-dep_Trfase"/>
</dbReference>
<name>A0ABZ2M1X2_9BACT</name>
<proteinExistence type="inferred from homology"/>
<keyword evidence="3" id="KW-0032">Aminotransferase</keyword>
<dbReference type="Proteomes" id="UP001370348">
    <property type="component" value="Chromosome"/>
</dbReference>
<dbReference type="RefSeq" id="WP_394826767.1">
    <property type="nucleotide sequence ID" value="NZ_CP089984.1"/>
</dbReference>
<dbReference type="PANTHER" id="PTHR30244">
    <property type="entry name" value="TRANSAMINASE"/>
    <property type="match status" value="1"/>
</dbReference>
<dbReference type="SUPFAM" id="SSF53383">
    <property type="entry name" value="PLP-dependent transferases"/>
    <property type="match status" value="1"/>
</dbReference>
<dbReference type="EMBL" id="CP089984">
    <property type="protein sequence ID" value="WXB17137.1"/>
    <property type="molecule type" value="Genomic_DNA"/>
</dbReference>
<comment type="similarity">
    <text evidence="1 2">Belongs to the DegT/DnrJ/EryC1 family.</text>
</comment>
<keyword evidence="2" id="KW-0663">Pyridoxal phosphate</keyword>
<evidence type="ECO:0000313" key="3">
    <source>
        <dbReference type="EMBL" id="WXB17137.1"/>
    </source>
</evidence>
<evidence type="ECO:0000313" key="4">
    <source>
        <dbReference type="Proteomes" id="UP001370348"/>
    </source>
</evidence>
<keyword evidence="3" id="KW-0808">Transferase</keyword>
<dbReference type="Gene3D" id="3.40.640.10">
    <property type="entry name" value="Type I PLP-dependent aspartate aminotransferase-like (Major domain)"/>
    <property type="match status" value="1"/>
</dbReference>
<evidence type="ECO:0000256" key="2">
    <source>
        <dbReference type="RuleBase" id="RU004508"/>
    </source>
</evidence>
<organism evidence="3 4">
    <name type="scientific">Pendulispora albinea</name>
    <dbReference type="NCBI Taxonomy" id="2741071"/>
    <lineage>
        <taxon>Bacteria</taxon>
        <taxon>Pseudomonadati</taxon>
        <taxon>Myxococcota</taxon>
        <taxon>Myxococcia</taxon>
        <taxon>Myxococcales</taxon>
        <taxon>Sorangiineae</taxon>
        <taxon>Pendulisporaceae</taxon>
        <taxon>Pendulispora</taxon>
    </lineage>
</organism>
<dbReference type="Pfam" id="PF01041">
    <property type="entry name" value="DegT_DnrJ_EryC1"/>
    <property type="match status" value="1"/>
</dbReference>
<reference evidence="3 4" key="1">
    <citation type="submission" date="2021-12" db="EMBL/GenBank/DDBJ databases">
        <title>Discovery of the Pendulisporaceae a myxobacterial family with distinct sporulation behavior and unique specialized metabolism.</title>
        <authorList>
            <person name="Garcia R."/>
            <person name="Popoff A."/>
            <person name="Bader C.D."/>
            <person name="Loehr J."/>
            <person name="Walesch S."/>
            <person name="Walt C."/>
            <person name="Boldt J."/>
            <person name="Bunk B."/>
            <person name="Haeckl F.J.F.P.J."/>
            <person name="Gunesch A.P."/>
            <person name="Birkelbach J."/>
            <person name="Nuebel U."/>
            <person name="Pietschmann T."/>
            <person name="Bach T."/>
            <person name="Mueller R."/>
        </authorList>
    </citation>
    <scope>NUCLEOTIDE SEQUENCE [LARGE SCALE GENOMIC DNA]</scope>
    <source>
        <strain evidence="3 4">MSr11954</strain>
    </source>
</reference>
<dbReference type="InterPro" id="IPR015421">
    <property type="entry name" value="PyrdxlP-dep_Trfase_major"/>
</dbReference>
<gene>
    <name evidence="3" type="ORF">LZC94_07625</name>
</gene>
<dbReference type="PANTHER" id="PTHR30244:SF34">
    <property type="entry name" value="DTDP-4-AMINO-4,6-DIDEOXYGALACTOSE TRANSAMINASE"/>
    <property type="match status" value="1"/>
</dbReference>
<keyword evidence="4" id="KW-1185">Reference proteome</keyword>
<sequence>MSEKVVPISDKFHYIGPTDGDALVQALSKALSGSSDTVVEYEKALAGYFESRHAIGISSGGAALSVALYAAGVRPGDEVVLTPTSPLCTVYPVLAHQAVPVFVDTRPDNFGIDLADLERAVTSRTKAIIDIPMWGYPTPAIELRNAAKARGIPLIFDLAHSHGTKLDGKHLSAYADLSCFSTHDRKILATGEGGFILTDDDRLAEVVQSYRQFGNLNGKDLGLNYKLGALQAAIGKSRLGLLDGHLQSRRNNAERIAADIRNPRVKEFTVLPGSRPSYYFMLLSLGFKDNRAFIDHLDAHGIPSDIKRYGCKTLYKSPLLKPWTRNCPNAEALLDSITTIPVHPNIKAEQVNRIVSAINSYEGV</sequence>